<accession>A0A3B0ZNW0</accession>
<dbReference type="EMBL" id="UOFP01000253">
    <property type="protein sequence ID" value="VAW89102.1"/>
    <property type="molecule type" value="Genomic_DNA"/>
</dbReference>
<evidence type="ECO:0000313" key="2">
    <source>
        <dbReference type="EMBL" id="VAW89102.1"/>
    </source>
</evidence>
<proteinExistence type="predicted"/>
<feature type="transmembrane region" description="Helical" evidence="1">
    <location>
        <begin position="12"/>
        <end position="29"/>
    </location>
</feature>
<evidence type="ECO:0000256" key="1">
    <source>
        <dbReference type="SAM" id="Phobius"/>
    </source>
</evidence>
<organism evidence="2">
    <name type="scientific">hydrothermal vent metagenome</name>
    <dbReference type="NCBI Taxonomy" id="652676"/>
    <lineage>
        <taxon>unclassified sequences</taxon>
        <taxon>metagenomes</taxon>
        <taxon>ecological metagenomes</taxon>
    </lineage>
</organism>
<keyword evidence="1" id="KW-0812">Transmembrane</keyword>
<feature type="transmembrane region" description="Helical" evidence="1">
    <location>
        <begin position="221"/>
        <end position="241"/>
    </location>
</feature>
<dbReference type="Pfam" id="PF04286">
    <property type="entry name" value="DUF445"/>
    <property type="match status" value="1"/>
</dbReference>
<name>A0A3B0ZNW0_9ZZZZ</name>
<keyword evidence="1" id="KW-0472">Membrane</keyword>
<evidence type="ECO:0008006" key="3">
    <source>
        <dbReference type="Google" id="ProtNLM"/>
    </source>
</evidence>
<dbReference type="PANTHER" id="PTHR38568">
    <property type="entry name" value="DUF445 DOMAIN-CONTAINING PROTEIN-RELATED"/>
    <property type="match status" value="1"/>
</dbReference>
<dbReference type="AlphaFoldDB" id="A0A3B0ZNW0"/>
<dbReference type="InterPro" id="IPR007383">
    <property type="entry name" value="DUF445"/>
</dbReference>
<dbReference type="PANTHER" id="PTHR38568:SF1">
    <property type="entry name" value="DUF445 DOMAIN-CONTAINING PROTEIN"/>
    <property type="match status" value="1"/>
</dbReference>
<sequence length="246" mass="27684">MVCYMSINKSLLTNLTAVILIIVGIYTPVYGDYIFAVGIFALSGALTNWLAIHMLFEKVPLLYGSGVIPNRFMEFKQVIKETIMEQFFTPENIQRFLTKEESSNKQLLNLEPLLKVIDYDHIFDNLVDAIMSSSFGGMLDMFGGASSLDSLKEPVTLKLQDSLRSITESETFHETLRNSLNNQQLGEDITHSIERIVNQRLDELSPQQVKGIVQRIIREHLGWLVVWGGVLGGLLGLLFSLTTDLV</sequence>
<gene>
    <name evidence="2" type="ORF">MNBD_GAMMA18-1969</name>
</gene>
<keyword evidence="1" id="KW-1133">Transmembrane helix</keyword>
<reference evidence="2" key="1">
    <citation type="submission" date="2018-06" db="EMBL/GenBank/DDBJ databases">
        <authorList>
            <person name="Zhirakovskaya E."/>
        </authorList>
    </citation>
    <scope>NUCLEOTIDE SEQUENCE</scope>
</reference>
<protein>
    <recommendedName>
        <fullName evidence="3">DUF445 domain-containing protein</fullName>
    </recommendedName>
</protein>
<feature type="transmembrane region" description="Helical" evidence="1">
    <location>
        <begin position="35"/>
        <end position="56"/>
    </location>
</feature>